<proteinExistence type="predicted"/>
<dbReference type="EMBL" id="MN740165">
    <property type="protein sequence ID" value="QHT91534.1"/>
    <property type="molecule type" value="Genomic_DNA"/>
</dbReference>
<accession>A0A6C0IEL7</accession>
<evidence type="ECO:0000313" key="2">
    <source>
        <dbReference type="EMBL" id="QHT91534.1"/>
    </source>
</evidence>
<evidence type="ECO:0000256" key="1">
    <source>
        <dbReference type="SAM" id="MobiDB-lite"/>
    </source>
</evidence>
<protein>
    <submittedName>
        <fullName evidence="2">Uncharacterized protein</fullName>
    </submittedName>
</protein>
<feature type="compositionally biased region" description="Low complexity" evidence="1">
    <location>
        <begin position="68"/>
        <end position="80"/>
    </location>
</feature>
<reference evidence="2" key="1">
    <citation type="journal article" date="2020" name="Nature">
        <title>Giant virus diversity and host interactions through global metagenomics.</title>
        <authorList>
            <person name="Schulz F."/>
            <person name="Roux S."/>
            <person name="Paez-Espino D."/>
            <person name="Jungbluth S."/>
            <person name="Walsh D.A."/>
            <person name="Denef V.J."/>
            <person name="McMahon K.D."/>
            <person name="Konstantinidis K.T."/>
            <person name="Eloe-Fadrosh E.A."/>
            <person name="Kyrpides N.C."/>
            <person name="Woyke T."/>
        </authorList>
    </citation>
    <scope>NUCLEOTIDE SEQUENCE</scope>
    <source>
        <strain evidence="2">GVMAG-M-3300023184-77</strain>
    </source>
</reference>
<organism evidence="2">
    <name type="scientific">viral metagenome</name>
    <dbReference type="NCBI Taxonomy" id="1070528"/>
    <lineage>
        <taxon>unclassified sequences</taxon>
        <taxon>metagenomes</taxon>
        <taxon>organismal metagenomes</taxon>
    </lineage>
</organism>
<name>A0A6C0IEL7_9ZZZZ</name>
<feature type="compositionally biased region" description="Basic and acidic residues" evidence="1">
    <location>
        <begin position="47"/>
        <end position="67"/>
    </location>
</feature>
<feature type="region of interest" description="Disordered" evidence="1">
    <location>
        <begin position="47"/>
        <end position="117"/>
    </location>
</feature>
<sequence length="175" mass="20522">MTDNELDGLNGDLSTLIGAYGIMAIHKALMIRMKDEYSYLKKVFDSKEVKEEQPLQKQQEKQQENQQEKQQPQPQPQLTEEVVEESKFRDPKEMKEWQKNEEEKKRKENEEKGIKKTDMLTKENLKKWIEEDGRTFAYISREYVGCKDSEVSAAAKLFGIDTTRKNVTVKNVSKK</sequence>
<feature type="compositionally biased region" description="Basic and acidic residues" evidence="1">
    <location>
        <begin position="84"/>
        <end position="117"/>
    </location>
</feature>
<dbReference type="AlphaFoldDB" id="A0A6C0IEL7"/>